<dbReference type="Pfam" id="PF07675">
    <property type="entry name" value="Cleaved_Adhesin"/>
    <property type="match status" value="2"/>
</dbReference>
<keyword evidence="1" id="KW-0378">Hydrolase</keyword>
<dbReference type="GO" id="GO:0005975">
    <property type="term" value="P:carbohydrate metabolic process"/>
    <property type="evidence" value="ECO:0007669"/>
    <property type="project" value="UniProtKB-ARBA"/>
</dbReference>
<sequence length="1376" mass="149028">MKKILAALIALFPFWGFSAENQPDARPAGASAPGSRPVPVRIRQIGQKPAAEADKAVVTLTVEYNWGDGAGYQLLLDADATAFGTLFPSDANVGYWNESGGIADSVYAGFEYKIPADASGDLDAGRFVLAGESVSVAIDPGTYDFVVPCMMPFYYCVAFSSYGQNRGDDFAFEAGMEYVFEVLEAEDFLDETIFRTVPPVNLAVNAIPSPVNGLELEQEEVVAEIGNVGTKAVDAYSLTLTVDGKAVATETVEGRLEPGGTYLHTFAEKADLSAPGVHTVQVEVLLAEDTVLENNVLAKTVYHAEAVEAPFFCDFDTEEDMAGWVSLDENGDGIQWYRNEGFDYGESGEGAAAFISYNNAMPLDDYLLTLNPVSLKAGKNHVAFYFRSSAASVFTENLRLLYGPTADVDAMEVLWEEEGFAHDAFRFQSVEFELEEDGPCYFAFQAFSEPGMMGIQVDNVLIGTGAYTGIPDLRVDRLLLPVSSCGLGQAEPVGVAVSNVGTMDVSRLVLECELDGTPFASDTLEMLVPQGESREVWFEKAFDFSREGEYGLSVTVKVCPQGDEVAEQVTDNNDGRGKVVHYEPVRLLRTDFTDAASRTDWTCTEGAWTYDEAYRAVGAKDSVPLISRCVEMEEGKDYRFSMNYLAGGYVSTIAVVDDFDLRYGLSGTPVEEWDTLACYRYHSTHESFRLLDTTFSVPVSGEYSFAIVPRTLHGTFFVNRVEISEQLAYDVRLEAFGGFASRIPADQAAASRKAWFSVSDRGTEPVDTVLLSILMDGEEIARGAVAMSGNGNATVAALDFSLGSLDPGLTKTLTARVAAKGHEQEDTNEDNEAVALVMLTDSVLAYDRVDTSMYENPAYQLNGRGLAAGMVFDVPVADTLTAISVGWTSAFTDQTIGLYVYYWDRESASLGSLIHGMSVSKGLASGQTEYPLPALLLSPGSYMIAVSFSGYALVSDMQPLDAIYLISDGQAYLQTGGLGYAAIRGVFGTGTPVAKDVMVESFLSPGESGLFSANEEVRIKVRNLGYETVSFPLSLHVDENVSTQTVELDGYGSGEVVFTADLSRTETVYSLRAVAALDGDENPGNDTLEMQVRTYGPADPYHLDFEFCSDFAVDSFNPAWTSVDGDGLPSGGWEGTTYPHEGESFGFMAFNPALTVPPLTETAGDYIAPHGGQRFGISIYSSDGANNDWLISPELLLPAQDAKMEFYVKSYMEADGLEQYKVLVSEKTAATGDFVEIGGVREAPADAWEHVEVDLSAYAGKKVHLAIQCVSDNVFAFMIDDISVSRPGSSNEQGLSADAEVVLYPNPASERLAVRSYGAAIDQVSIYDLQGRLVYRSAQGLGVEEFRYDVEGMKSGLYIVETRTDRGVSVSRLIVR</sequence>
<dbReference type="InterPro" id="IPR026444">
    <property type="entry name" value="Secre_tail"/>
</dbReference>
<feature type="domain" description="Cleaved adhesin" evidence="3">
    <location>
        <begin position="1179"/>
        <end position="1236"/>
    </location>
</feature>
<keyword evidence="2" id="KW-0732">Signal</keyword>
<feature type="signal peptide" evidence="2">
    <location>
        <begin position="1"/>
        <end position="18"/>
    </location>
</feature>
<dbReference type="Pfam" id="PF10365">
    <property type="entry name" value="DUF2436"/>
    <property type="match status" value="1"/>
</dbReference>
<feature type="domain" description="Cleaved adhesin" evidence="3">
    <location>
        <begin position="314"/>
        <end position="390"/>
    </location>
</feature>
<feature type="domain" description="Peptidase C25 gingipain C-terminal" evidence="5">
    <location>
        <begin position="52"/>
        <end position="182"/>
    </location>
</feature>
<dbReference type="InterPro" id="IPR018832">
    <property type="entry name" value="Pept_C25_gingipain_C"/>
</dbReference>
<name>A0A9D9DRN5_9BACT</name>
<feature type="chain" id="PRO_5038977031" evidence="2">
    <location>
        <begin position="19"/>
        <end position="1376"/>
    </location>
</feature>
<organism evidence="7 8">
    <name type="scientific">Candidatus Pullibacteroides excrementavium</name>
    <dbReference type="NCBI Taxonomy" id="2840905"/>
    <lineage>
        <taxon>Bacteria</taxon>
        <taxon>Pseudomonadati</taxon>
        <taxon>Bacteroidota</taxon>
        <taxon>Bacteroidia</taxon>
        <taxon>Bacteroidales</taxon>
        <taxon>Candidatus Pullibacteroides</taxon>
    </lineage>
</organism>
<reference evidence="7" key="1">
    <citation type="submission" date="2020-10" db="EMBL/GenBank/DDBJ databases">
        <authorList>
            <person name="Gilroy R."/>
        </authorList>
    </citation>
    <scope>NUCLEOTIDE SEQUENCE</scope>
    <source>
        <strain evidence="7">2889</strain>
    </source>
</reference>
<dbReference type="Gene3D" id="2.60.120.200">
    <property type="match status" value="2"/>
</dbReference>
<accession>A0A9D9DRN5</accession>
<dbReference type="Pfam" id="PF07705">
    <property type="entry name" value="CARDB"/>
    <property type="match status" value="1"/>
</dbReference>
<dbReference type="InterPro" id="IPR011635">
    <property type="entry name" value="CARDB"/>
</dbReference>
<gene>
    <name evidence="7" type="ORF">IAB08_05270</name>
</gene>
<evidence type="ECO:0000256" key="2">
    <source>
        <dbReference type="SAM" id="SignalP"/>
    </source>
</evidence>
<proteinExistence type="predicted"/>
<dbReference type="Pfam" id="PF18962">
    <property type="entry name" value="Por_Secre_tail"/>
    <property type="match status" value="1"/>
</dbReference>
<evidence type="ECO:0000313" key="7">
    <source>
        <dbReference type="EMBL" id="MBO8432684.1"/>
    </source>
</evidence>
<evidence type="ECO:0000259" key="4">
    <source>
        <dbReference type="Pfam" id="PF07705"/>
    </source>
</evidence>
<dbReference type="InterPro" id="IPR013783">
    <property type="entry name" value="Ig-like_fold"/>
</dbReference>
<dbReference type="NCBIfam" id="TIGR04183">
    <property type="entry name" value="Por_Secre_tail"/>
    <property type="match status" value="1"/>
</dbReference>
<dbReference type="Gene3D" id="2.60.40.10">
    <property type="entry name" value="Immunoglobulins"/>
    <property type="match status" value="2"/>
</dbReference>
<evidence type="ECO:0000256" key="1">
    <source>
        <dbReference type="ARBA" id="ARBA00022801"/>
    </source>
</evidence>
<dbReference type="Proteomes" id="UP000823612">
    <property type="component" value="Unassembled WGS sequence"/>
</dbReference>
<protein>
    <submittedName>
        <fullName evidence="7">Choice-of-anchor J domain-containing protein</fullName>
    </submittedName>
</protein>
<dbReference type="NCBIfam" id="NF038128">
    <property type="entry name" value="choice_anch_J"/>
    <property type="match status" value="2"/>
</dbReference>
<dbReference type="SUPFAM" id="SSF49899">
    <property type="entry name" value="Concanavalin A-like lectins/glucanases"/>
    <property type="match status" value="1"/>
</dbReference>
<evidence type="ECO:0000259" key="3">
    <source>
        <dbReference type="Pfam" id="PF07675"/>
    </source>
</evidence>
<dbReference type="GO" id="GO:0004553">
    <property type="term" value="F:hydrolase activity, hydrolyzing O-glycosyl compounds"/>
    <property type="evidence" value="ECO:0007669"/>
    <property type="project" value="UniProtKB-ARBA"/>
</dbReference>
<dbReference type="InterPro" id="IPR013320">
    <property type="entry name" value="ConA-like_dom_sf"/>
</dbReference>
<reference evidence="7" key="2">
    <citation type="journal article" date="2021" name="PeerJ">
        <title>Extensive microbial diversity within the chicken gut microbiome revealed by metagenomics and culture.</title>
        <authorList>
            <person name="Gilroy R."/>
            <person name="Ravi A."/>
            <person name="Getino M."/>
            <person name="Pursley I."/>
            <person name="Horton D.L."/>
            <person name="Alikhan N.F."/>
            <person name="Baker D."/>
            <person name="Gharbi K."/>
            <person name="Hall N."/>
            <person name="Watson M."/>
            <person name="Adriaenssens E.M."/>
            <person name="Foster-Nyarko E."/>
            <person name="Jarju S."/>
            <person name="Secka A."/>
            <person name="Antonio M."/>
            <person name="Oren A."/>
            <person name="Chaudhuri R.R."/>
            <person name="La Ragione R."/>
            <person name="Hildebrand F."/>
            <person name="Pallen M.J."/>
        </authorList>
    </citation>
    <scope>NUCLEOTIDE SEQUENCE</scope>
    <source>
        <strain evidence="7">2889</strain>
    </source>
</reference>
<dbReference type="EMBL" id="JADIMZ010000083">
    <property type="protein sequence ID" value="MBO8432684.1"/>
    <property type="molecule type" value="Genomic_DNA"/>
</dbReference>
<dbReference type="InterPro" id="IPR011628">
    <property type="entry name" value="Cleaved_adhesin"/>
</dbReference>
<feature type="domain" description="Secretion system C-terminal sorting" evidence="6">
    <location>
        <begin position="1303"/>
        <end position="1375"/>
    </location>
</feature>
<evidence type="ECO:0000259" key="5">
    <source>
        <dbReference type="Pfam" id="PF10365"/>
    </source>
</evidence>
<evidence type="ECO:0000259" key="6">
    <source>
        <dbReference type="Pfam" id="PF18962"/>
    </source>
</evidence>
<feature type="domain" description="CARDB" evidence="4">
    <location>
        <begin position="202"/>
        <end position="284"/>
    </location>
</feature>
<comment type="caution">
    <text evidence="7">The sequence shown here is derived from an EMBL/GenBank/DDBJ whole genome shotgun (WGS) entry which is preliminary data.</text>
</comment>
<evidence type="ECO:0000313" key="8">
    <source>
        <dbReference type="Proteomes" id="UP000823612"/>
    </source>
</evidence>